<evidence type="ECO:0000313" key="10">
    <source>
        <dbReference type="Proteomes" id="UP000190935"/>
    </source>
</evidence>
<name>A0A1K1KLM0_9LACO</name>
<dbReference type="Gene3D" id="3.90.1680.10">
    <property type="entry name" value="SOS response associated peptidase-like"/>
    <property type="match status" value="1"/>
</dbReference>
<dbReference type="GO" id="GO:0003697">
    <property type="term" value="F:single-stranded DNA binding"/>
    <property type="evidence" value="ECO:0007669"/>
    <property type="project" value="InterPro"/>
</dbReference>
<dbReference type="InterPro" id="IPR036590">
    <property type="entry name" value="SRAP-like"/>
</dbReference>
<keyword evidence="4 8" id="KW-0378">Hydrolase</keyword>
<keyword evidence="5" id="KW-0190">Covalent protein-DNA linkage</keyword>
<dbReference type="GO" id="GO:0008233">
    <property type="term" value="F:peptidase activity"/>
    <property type="evidence" value="ECO:0007669"/>
    <property type="project" value="UniProtKB-KW"/>
</dbReference>
<reference evidence="10" key="1">
    <citation type="submission" date="2016-11" db="EMBL/GenBank/DDBJ databases">
        <authorList>
            <person name="Papadimitriou K."/>
        </authorList>
    </citation>
    <scope>NUCLEOTIDE SEQUENCE [LARGE SCALE GENOMIC DNA]</scope>
    <source>
        <strain evidence="10">ACA-DC 1533</strain>
    </source>
</reference>
<dbReference type="EC" id="3.4.-.-" evidence="8"/>
<dbReference type="GO" id="GO:0016829">
    <property type="term" value="F:lyase activity"/>
    <property type="evidence" value="ECO:0007669"/>
    <property type="project" value="UniProtKB-KW"/>
</dbReference>
<evidence type="ECO:0000313" key="9">
    <source>
        <dbReference type="EMBL" id="SFV39791.1"/>
    </source>
</evidence>
<evidence type="ECO:0000256" key="3">
    <source>
        <dbReference type="ARBA" id="ARBA00022763"/>
    </source>
</evidence>
<keyword evidence="2 8" id="KW-0645">Protease</keyword>
<evidence type="ECO:0000256" key="8">
    <source>
        <dbReference type="RuleBase" id="RU364100"/>
    </source>
</evidence>
<sequence length="189" mass="22094">MCGRFMFQPETSPEIDRIYRLAQKAGYSPKIGEIFPSDQTALIVAGQKQVQVVSMKWGFPGFDSKRLLINARAETVQTKSMFAQHFTVNRCVYPTTGFFEWTKQKDKIWFNYQEEPQPLYIAGFYGMFAGEKRSILLTTKPNESMVEVHDRMPLILAKNQINRWIYQREFAQNFLTEKMPLLTAEKWAK</sequence>
<organism evidence="9 10">
    <name type="scientific">Ligilactobacillus acidipiscis</name>
    <dbReference type="NCBI Taxonomy" id="89059"/>
    <lineage>
        <taxon>Bacteria</taxon>
        <taxon>Bacillati</taxon>
        <taxon>Bacillota</taxon>
        <taxon>Bacilli</taxon>
        <taxon>Lactobacillales</taxon>
        <taxon>Lactobacillaceae</taxon>
        <taxon>Ligilactobacillus</taxon>
    </lineage>
</organism>
<dbReference type="EMBL" id="LT630287">
    <property type="protein sequence ID" value="SFV39791.1"/>
    <property type="molecule type" value="Genomic_DNA"/>
</dbReference>
<comment type="similarity">
    <text evidence="1 8">Belongs to the SOS response-associated peptidase family.</text>
</comment>
<dbReference type="InterPro" id="IPR003738">
    <property type="entry name" value="SRAP"/>
</dbReference>
<evidence type="ECO:0000256" key="2">
    <source>
        <dbReference type="ARBA" id="ARBA00022670"/>
    </source>
</evidence>
<dbReference type="AlphaFoldDB" id="A0A1K1KLM0"/>
<protein>
    <recommendedName>
        <fullName evidence="8">Abasic site processing protein</fullName>
        <ecNumber evidence="8">3.4.-.-</ecNumber>
    </recommendedName>
</protein>
<dbReference type="Proteomes" id="UP000190935">
    <property type="component" value="Chromosome I"/>
</dbReference>
<evidence type="ECO:0000256" key="1">
    <source>
        <dbReference type="ARBA" id="ARBA00008136"/>
    </source>
</evidence>
<accession>A0A1K1KLM0</accession>
<dbReference type="Pfam" id="PF02586">
    <property type="entry name" value="SRAP"/>
    <property type="match status" value="1"/>
</dbReference>
<dbReference type="SUPFAM" id="SSF143081">
    <property type="entry name" value="BB1717-like"/>
    <property type="match status" value="1"/>
</dbReference>
<keyword evidence="6" id="KW-0238">DNA-binding</keyword>
<evidence type="ECO:0000256" key="7">
    <source>
        <dbReference type="ARBA" id="ARBA00023239"/>
    </source>
</evidence>
<dbReference type="GeneID" id="95348459"/>
<dbReference type="RefSeq" id="WP_079578604.1">
    <property type="nucleotide sequence ID" value="NZ_CP113926.1"/>
</dbReference>
<proteinExistence type="inferred from homology"/>
<keyword evidence="7" id="KW-0456">Lyase</keyword>
<dbReference type="KEGG" id="laca:LAC1533_0371"/>
<evidence type="ECO:0000256" key="6">
    <source>
        <dbReference type="ARBA" id="ARBA00023125"/>
    </source>
</evidence>
<dbReference type="PANTHER" id="PTHR13604:SF0">
    <property type="entry name" value="ABASIC SITE PROCESSING PROTEIN HMCES"/>
    <property type="match status" value="1"/>
</dbReference>
<evidence type="ECO:0000256" key="5">
    <source>
        <dbReference type="ARBA" id="ARBA00023124"/>
    </source>
</evidence>
<dbReference type="PANTHER" id="PTHR13604">
    <property type="entry name" value="DC12-RELATED"/>
    <property type="match status" value="1"/>
</dbReference>
<dbReference type="GO" id="GO:0006508">
    <property type="term" value="P:proteolysis"/>
    <property type="evidence" value="ECO:0007669"/>
    <property type="project" value="UniProtKB-KW"/>
</dbReference>
<gene>
    <name evidence="9" type="ORF">LAC1533_0371</name>
</gene>
<keyword evidence="3" id="KW-0227">DNA damage</keyword>
<dbReference type="GO" id="GO:0106300">
    <property type="term" value="P:protein-DNA covalent cross-linking repair"/>
    <property type="evidence" value="ECO:0007669"/>
    <property type="project" value="InterPro"/>
</dbReference>
<evidence type="ECO:0000256" key="4">
    <source>
        <dbReference type="ARBA" id="ARBA00022801"/>
    </source>
</evidence>